<organism evidence="4 5">
    <name type="scientific">Cryobacterium zhongshanensis</name>
    <dbReference type="NCBI Taxonomy" id="2928153"/>
    <lineage>
        <taxon>Bacteria</taxon>
        <taxon>Bacillati</taxon>
        <taxon>Actinomycetota</taxon>
        <taxon>Actinomycetes</taxon>
        <taxon>Micrococcales</taxon>
        <taxon>Microbacteriaceae</taxon>
        <taxon>Cryobacterium</taxon>
    </lineage>
</organism>
<keyword evidence="5" id="KW-1185">Reference proteome</keyword>
<dbReference type="PANTHER" id="PTHR43649:SF29">
    <property type="entry name" value="OSMOPROTECTIVE COMPOUNDS-BINDING PROTEIN GGTB"/>
    <property type="match status" value="1"/>
</dbReference>
<protein>
    <submittedName>
        <fullName evidence="4">Extracellular solute-binding protein</fullName>
    </submittedName>
</protein>
<keyword evidence="3" id="KW-0732">Signal</keyword>
<evidence type="ECO:0000313" key="5">
    <source>
        <dbReference type="Proteomes" id="UP001165341"/>
    </source>
</evidence>
<keyword evidence="2" id="KW-0813">Transport</keyword>
<dbReference type="Pfam" id="PF01547">
    <property type="entry name" value="SBP_bac_1"/>
    <property type="match status" value="1"/>
</dbReference>
<dbReference type="Gene3D" id="3.40.190.10">
    <property type="entry name" value="Periplasmic binding protein-like II"/>
    <property type="match status" value="2"/>
</dbReference>
<dbReference type="InterPro" id="IPR006059">
    <property type="entry name" value="SBP"/>
</dbReference>
<dbReference type="AlphaFoldDB" id="A0AA41UDU5"/>
<gene>
    <name evidence="4" type="ORF">MQH31_02705</name>
</gene>
<name>A0AA41UDU5_9MICO</name>
<evidence type="ECO:0000313" key="4">
    <source>
        <dbReference type="EMBL" id="MCI4656723.1"/>
    </source>
</evidence>
<dbReference type="RefSeq" id="WP_243010811.1">
    <property type="nucleotide sequence ID" value="NZ_JALGAR010000001.1"/>
</dbReference>
<dbReference type="EMBL" id="JALGAR010000001">
    <property type="protein sequence ID" value="MCI4656723.1"/>
    <property type="molecule type" value="Genomic_DNA"/>
</dbReference>
<comment type="caution">
    <text evidence="4">The sequence shown here is derived from an EMBL/GenBank/DDBJ whole genome shotgun (WGS) entry which is preliminary data.</text>
</comment>
<dbReference type="InterPro" id="IPR050490">
    <property type="entry name" value="Bact_solute-bd_prot1"/>
</dbReference>
<feature type="chain" id="PRO_5041338449" evidence="3">
    <location>
        <begin position="36"/>
        <end position="438"/>
    </location>
</feature>
<reference evidence="4" key="1">
    <citation type="submission" date="2022-03" db="EMBL/GenBank/DDBJ databases">
        <title>Cryobacterium sp. nov. strain ZS14-85, isolated from Antarctic soil.</title>
        <authorList>
            <person name="Li J."/>
            <person name="Niu G."/>
        </authorList>
    </citation>
    <scope>NUCLEOTIDE SEQUENCE</scope>
    <source>
        <strain evidence="4">ZS14-85</strain>
    </source>
</reference>
<sequence>MRITNRTGLRPSRRIRATVVVVAAATLVGLSGCSAPDAGIVTLNFFQFKPEAVTEFASIIADFEAENPGIRVIQNSVPDPDTAIRTLLVKDKVPDVLTLNANGNYGELARACIFADLAGAPVAATVNPAVQNIVQALGTCAADGAKEVNALPFASNASGILYNPTIFAQNGVTVPATWTELVAAAEKFKANGVSPFFCTLKDAWTASPAFVNLGGTLMPDGFFDALRGEGANVSSGTVSFRKDFATAAQKEVDLFRYCQDNFASRDYNAGNKAFANGESAMYLQGSYAIPAIRANNPQASIGSFPYPVTDDPDARVVVSGVDVGIAIGRNTAHPAEAQKFVDYLMSPAVVTGYSEAQSTFSPLANATPNTDTALAGLEPYFTAGKIVGFIDHQIPAAVPLVNLLQSLVISGDAGTFLSDLDSEWSKVAARTTTQRQGK</sequence>
<evidence type="ECO:0000256" key="2">
    <source>
        <dbReference type="ARBA" id="ARBA00022448"/>
    </source>
</evidence>
<feature type="signal peptide" evidence="3">
    <location>
        <begin position="1"/>
        <end position="35"/>
    </location>
</feature>
<evidence type="ECO:0000256" key="1">
    <source>
        <dbReference type="ARBA" id="ARBA00008520"/>
    </source>
</evidence>
<dbReference type="Proteomes" id="UP001165341">
    <property type="component" value="Unassembled WGS sequence"/>
</dbReference>
<dbReference type="PROSITE" id="PS51257">
    <property type="entry name" value="PROKAR_LIPOPROTEIN"/>
    <property type="match status" value="1"/>
</dbReference>
<evidence type="ECO:0000256" key="3">
    <source>
        <dbReference type="SAM" id="SignalP"/>
    </source>
</evidence>
<dbReference type="SUPFAM" id="SSF53850">
    <property type="entry name" value="Periplasmic binding protein-like II"/>
    <property type="match status" value="1"/>
</dbReference>
<accession>A0AA41UDU5</accession>
<comment type="similarity">
    <text evidence="1">Belongs to the bacterial solute-binding protein 1 family.</text>
</comment>
<dbReference type="PANTHER" id="PTHR43649">
    <property type="entry name" value="ARABINOSE-BINDING PROTEIN-RELATED"/>
    <property type="match status" value="1"/>
</dbReference>
<proteinExistence type="inferred from homology"/>